<evidence type="ECO:0000313" key="2">
    <source>
        <dbReference type="Proteomes" id="UP000176101"/>
    </source>
</evidence>
<accession>A0A1E7JX36</accession>
<name>A0A1E7JX36_9ACTN</name>
<proteinExistence type="predicted"/>
<protein>
    <recommendedName>
        <fullName evidence="3">DUF1877 family protein</fullName>
    </recommendedName>
</protein>
<sequence>MGAVANFRGVTEAELARSRRDASYATRLLLEVPEGDEIPPTSGLSLRRRAFFVEGFSFLEWEDLLFDAPVEVFMIDRSVDLDWSYGADADGPDADGPDGEAGSQAMVLEPEHLAELADWLRAVRFEDVCEGPDEPGWALEEEFEEFRAFVLAVAERGESVLFHFG</sequence>
<dbReference type="AlphaFoldDB" id="A0A1E7JX36"/>
<dbReference type="RefSeq" id="WP_070198312.1">
    <property type="nucleotide sequence ID" value="NZ_LJGU01000145.1"/>
</dbReference>
<dbReference type="EMBL" id="LJGU01000145">
    <property type="protein sequence ID" value="OEU96237.1"/>
    <property type="molecule type" value="Genomic_DNA"/>
</dbReference>
<dbReference type="OrthoDB" id="9920768at2"/>
<reference evidence="1 2" key="1">
    <citation type="journal article" date="2016" name="Front. Microbiol.">
        <title>Comparative Genomics Analysis of Streptomyces Species Reveals Their Adaptation to the Marine Environment and Their Diversity at the Genomic Level.</title>
        <authorList>
            <person name="Tian X."/>
            <person name="Zhang Z."/>
            <person name="Yang T."/>
            <person name="Chen M."/>
            <person name="Li J."/>
            <person name="Chen F."/>
            <person name="Yang J."/>
            <person name="Li W."/>
            <person name="Zhang B."/>
            <person name="Zhang Z."/>
            <person name="Wu J."/>
            <person name="Zhang C."/>
            <person name="Long L."/>
            <person name="Xiao J."/>
        </authorList>
    </citation>
    <scope>NUCLEOTIDE SEQUENCE [LARGE SCALE GENOMIC DNA]</scope>
    <source>
        <strain evidence="1 2">SCSIO 02100</strain>
    </source>
</reference>
<dbReference type="STRING" id="1075402.AN216_21300"/>
<dbReference type="Proteomes" id="UP000176101">
    <property type="component" value="Unassembled WGS sequence"/>
</dbReference>
<evidence type="ECO:0000313" key="1">
    <source>
        <dbReference type="EMBL" id="OEU96237.1"/>
    </source>
</evidence>
<evidence type="ECO:0008006" key="3">
    <source>
        <dbReference type="Google" id="ProtNLM"/>
    </source>
</evidence>
<organism evidence="1 2">
    <name type="scientific">Streptomyces oceani</name>
    <dbReference type="NCBI Taxonomy" id="1075402"/>
    <lineage>
        <taxon>Bacteria</taxon>
        <taxon>Bacillati</taxon>
        <taxon>Actinomycetota</taxon>
        <taxon>Actinomycetes</taxon>
        <taxon>Kitasatosporales</taxon>
        <taxon>Streptomycetaceae</taxon>
        <taxon>Streptomyces</taxon>
    </lineage>
</organism>
<gene>
    <name evidence="1" type="ORF">AN216_21300</name>
</gene>
<keyword evidence="2" id="KW-1185">Reference proteome</keyword>
<comment type="caution">
    <text evidence="1">The sequence shown here is derived from an EMBL/GenBank/DDBJ whole genome shotgun (WGS) entry which is preliminary data.</text>
</comment>